<dbReference type="NCBIfam" id="TIGR01847">
    <property type="entry name" value="bacteriocin_sig"/>
    <property type="match status" value="1"/>
</dbReference>
<protein>
    <submittedName>
        <fullName evidence="1">Bacteriocin</fullName>
    </submittedName>
</protein>
<proteinExistence type="predicted"/>
<gene>
    <name evidence="1" type="ORF">DK182_00265</name>
</gene>
<name>A0ABM6W3M3_9STRE</name>
<dbReference type="InterPro" id="IPR010133">
    <property type="entry name" value="Bacteriocin_signal_seq"/>
</dbReference>
<organism evidence="1 2">
    <name type="scientific">Streptococcus sobrinus</name>
    <dbReference type="NCBI Taxonomy" id="1310"/>
    <lineage>
        <taxon>Bacteria</taxon>
        <taxon>Bacillati</taxon>
        <taxon>Bacillota</taxon>
        <taxon>Bacilli</taxon>
        <taxon>Lactobacillales</taxon>
        <taxon>Streptococcaceae</taxon>
        <taxon>Streptococcus</taxon>
    </lineage>
</organism>
<dbReference type="Proteomes" id="UP000245369">
    <property type="component" value="Chromosome"/>
</dbReference>
<dbReference type="RefSeq" id="WP_002959605.1">
    <property type="nucleotide sequence ID" value="NZ_CP029490.1"/>
</dbReference>
<accession>A0ABM6W3M3</accession>
<evidence type="ECO:0000313" key="1">
    <source>
        <dbReference type="EMBL" id="AWN19898.1"/>
    </source>
</evidence>
<dbReference type="EMBL" id="CP029490">
    <property type="protein sequence ID" value="AWN19898.1"/>
    <property type="molecule type" value="Genomic_DNA"/>
</dbReference>
<dbReference type="GeneID" id="93922957"/>
<evidence type="ECO:0000313" key="2">
    <source>
        <dbReference type="Proteomes" id="UP000245369"/>
    </source>
</evidence>
<sequence length="52" mass="6013">MKTKELLFSELNEEDLAAIRGGSLWDFKGIIIGDSWWYPRIGIPEHPILLDK</sequence>
<reference evidence="1 2" key="1">
    <citation type="submission" date="2018-05" db="EMBL/GenBank/DDBJ databases">
        <title>Complete genome sequences of Streptococcus sobrinus.</title>
        <authorList>
            <person name="Sales M."/>
            <person name="Jensen P.A."/>
        </authorList>
    </citation>
    <scope>NUCLEOTIDE SEQUENCE [LARGE SCALE GENOMIC DNA]</scope>
    <source>
        <strain evidence="1 2">SL1</strain>
    </source>
</reference>
<keyword evidence="2" id="KW-1185">Reference proteome</keyword>